<feature type="region of interest" description="Disordered" evidence="1">
    <location>
        <begin position="60"/>
        <end position="83"/>
    </location>
</feature>
<feature type="compositionally biased region" description="Polar residues" evidence="1">
    <location>
        <begin position="66"/>
        <end position="75"/>
    </location>
</feature>
<evidence type="ECO:0000313" key="2">
    <source>
        <dbReference type="EMBL" id="KAG0141500.1"/>
    </source>
</evidence>
<protein>
    <submittedName>
        <fullName evidence="2">Uncharacterized protein</fullName>
    </submittedName>
</protein>
<proteinExistence type="predicted"/>
<gene>
    <name evidence="2" type="ORF">CROQUDRAFT_98706</name>
</gene>
<dbReference type="Proteomes" id="UP000886653">
    <property type="component" value="Unassembled WGS sequence"/>
</dbReference>
<accession>A0A9P6NCZ5</accession>
<sequence>MAPNLKRSPYLTGIFLISFDSNDHDVGLTCTQCHCQPANTPLDECGPMAPTQPFCSLPSKLDEAQKASSGSSTVESRPDPARAEAAAVGFEAAKTSENFKITKNLSSNNSSYNSLSYNSVLVMQSMPMEVAELSPVFVHENGSLEGLLS</sequence>
<evidence type="ECO:0000313" key="3">
    <source>
        <dbReference type="Proteomes" id="UP000886653"/>
    </source>
</evidence>
<comment type="caution">
    <text evidence="2">The sequence shown here is derived from an EMBL/GenBank/DDBJ whole genome shotgun (WGS) entry which is preliminary data.</text>
</comment>
<dbReference type="EMBL" id="MU167384">
    <property type="protein sequence ID" value="KAG0141500.1"/>
    <property type="molecule type" value="Genomic_DNA"/>
</dbReference>
<dbReference type="AlphaFoldDB" id="A0A9P6NCZ5"/>
<evidence type="ECO:0000256" key="1">
    <source>
        <dbReference type="SAM" id="MobiDB-lite"/>
    </source>
</evidence>
<name>A0A9P6NCZ5_9BASI</name>
<keyword evidence="3" id="KW-1185">Reference proteome</keyword>
<organism evidence="2 3">
    <name type="scientific">Cronartium quercuum f. sp. fusiforme G11</name>
    <dbReference type="NCBI Taxonomy" id="708437"/>
    <lineage>
        <taxon>Eukaryota</taxon>
        <taxon>Fungi</taxon>
        <taxon>Dikarya</taxon>
        <taxon>Basidiomycota</taxon>
        <taxon>Pucciniomycotina</taxon>
        <taxon>Pucciniomycetes</taxon>
        <taxon>Pucciniales</taxon>
        <taxon>Coleosporiaceae</taxon>
        <taxon>Cronartium</taxon>
    </lineage>
</organism>
<reference evidence="2" key="1">
    <citation type="submission" date="2013-11" db="EMBL/GenBank/DDBJ databases">
        <title>Genome sequence of the fusiform rust pathogen reveals effectors for host alternation and coevolution with pine.</title>
        <authorList>
            <consortium name="DOE Joint Genome Institute"/>
            <person name="Smith K."/>
            <person name="Pendleton A."/>
            <person name="Kubisiak T."/>
            <person name="Anderson C."/>
            <person name="Salamov A."/>
            <person name="Aerts A."/>
            <person name="Riley R."/>
            <person name="Clum A."/>
            <person name="Lindquist E."/>
            <person name="Ence D."/>
            <person name="Campbell M."/>
            <person name="Kronenberg Z."/>
            <person name="Feau N."/>
            <person name="Dhillon B."/>
            <person name="Hamelin R."/>
            <person name="Burleigh J."/>
            <person name="Smith J."/>
            <person name="Yandell M."/>
            <person name="Nelson C."/>
            <person name="Grigoriev I."/>
            <person name="Davis J."/>
        </authorList>
    </citation>
    <scope>NUCLEOTIDE SEQUENCE</scope>
    <source>
        <strain evidence="2">G11</strain>
    </source>
</reference>